<evidence type="ECO:0000313" key="3">
    <source>
        <dbReference type="EMBL" id="WAZ91459.1"/>
    </source>
</evidence>
<proteinExistence type="predicted"/>
<protein>
    <submittedName>
        <fullName evidence="3">Bdr family repetitive protein</fullName>
    </submittedName>
</protein>
<dbReference type="RefSeq" id="WP_070401467.1">
    <property type="nucleotide sequence ID" value="NZ_CP017130.1"/>
</dbReference>
<organism evidence="3 4">
    <name type="scientific">Borrelia miyamotoi</name>
    <dbReference type="NCBI Taxonomy" id="47466"/>
    <lineage>
        <taxon>Bacteria</taxon>
        <taxon>Pseudomonadati</taxon>
        <taxon>Spirochaetota</taxon>
        <taxon>Spirochaetia</taxon>
        <taxon>Spirochaetales</taxon>
        <taxon>Borreliaceae</taxon>
        <taxon>Borrelia</taxon>
    </lineage>
</organism>
<evidence type="ECO:0000313" key="4">
    <source>
        <dbReference type="Proteomes" id="UP001164544"/>
    </source>
</evidence>
<keyword evidence="2" id="KW-0812">Transmembrane</keyword>
<geneLocation type="plasmid" evidence="3 4">
    <name>p410-lp97</name>
</geneLocation>
<dbReference type="AlphaFoldDB" id="A0AAQ2WWG5"/>
<keyword evidence="1" id="KW-0175">Coiled coil</keyword>
<accession>A0AAQ2WWG5</accession>
<keyword evidence="3" id="KW-0614">Plasmid</keyword>
<dbReference type="EMBL" id="CP114638">
    <property type="protein sequence ID" value="WAZ91459.1"/>
    <property type="molecule type" value="Genomic_DNA"/>
</dbReference>
<keyword evidence="2" id="KW-1133">Transmembrane helix</keyword>
<dbReference type="NCBIfam" id="NF040499">
    <property type="entry name" value="Bdr_N_group1"/>
    <property type="match status" value="1"/>
</dbReference>
<dbReference type="SUPFAM" id="SSF58113">
    <property type="entry name" value="Apolipoprotein A-I"/>
    <property type="match status" value="1"/>
</dbReference>
<reference evidence="3" key="1">
    <citation type="submission" date="2022-12" db="EMBL/GenBank/DDBJ databases">
        <title>B. miyamotoi WGS.</title>
        <authorList>
            <person name="Kuleshov K.V."/>
            <person name="Hoornstra D."/>
            <person name="Hovius J.W."/>
            <person name="Platonov A.E."/>
            <person name="Telford S.R. III."/>
        </authorList>
    </citation>
    <scope>NUCLEOTIDE SEQUENCE</scope>
    <source>
        <strain evidence="3">410</strain>
        <plasmid evidence="3">p410-lp97</plasmid>
    </source>
</reference>
<evidence type="ECO:0000256" key="1">
    <source>
        <dbReference type="SAM" id="Coils"/>
    </source>
</evidence>
<dbReference type="Gene3D" id="1.20.120.20">
    <property type="entry name" value="Apolipoprotein"/>
    <property type="match status" value="1"/>
</dbReference>
<feature type="coiled-coil region" evidence="1">
    <location>
        <begin position="96"/>
        <end position="178"/>
    </location>
</feature>
<evidence type="ECO:0000256" key="2">
    <source>
        <dbReference type="SAM" id="Phobius"/>
    </source>
</evidence>
<feature type="transmembrane region" description="Helical" evidence="2">
    <location>
        <begin position="202"/>
        <end position="226"/>
    </location>
</feature>
<sequence length="228" mass="26378">MGLPQTIITRQMVLAELIKAGINQEIAEDLSYRYYKNELTHKDIEYLKENFDIKLAKVEASLKSDIEKVEVGLKSDLKAFHTELNNKIDNKFNELDNKIDNKFNELDNKIDNVENNLNNKIDNKFNELDNKIDNVEASLKSDIRDLDNKIDNVENNLNNKIENVRTELKSEIASVSNEVALVRKDMEINKMEFKSTLKLHNWMFGTLITLNVGIFLTLISIVYSLLNK</sequence>
<keyword evidence="2" id="KW-0472">Membrane</keyword>
<name>A0AAQ2WWG5_9SPIR</name>
<dbReference type="Proteomes" id="UP001164544">
    <property type="component" value="Plasmid p410-lp97"/>
</dbReference>
<gene>
    <name evidence="3" type="primary">bdr</name>
    <name evidence="3" type="ORF">O5398_04855</name>
</gene>